<comment type="caution">
    <text evidence="2">The sequence shown here is derived from an EMBL/GenBank/DDBJ whole genome shotgun (WGS) entry which is preliminary data.</text>
</comment>
<sequence>MKLREALIQKKQDEESKNDLIDHKDDLENRLAKSYNKIESLKSENIELKSENIELKSENIELKSERDSYKKKCKKPKSPRKETPRKPRIPRAPKKYPIEENKEDQPVEFQKKIELESYTTESEIVISGMIQNSEEAAIEEDGSNESEEEDGQRELHPQ</sequence>
<dbReference type="Proteomes" id="UP001295684">
    <property type="component" value="Unassembled WGS sequence"/>
</dbReference>
<feature type="region of interest" description="Disordered" evidence="1">
    <location>
        <begin position="129"/>
        <end position="158"/>
    </location>
</feature>
<evidence type="ECO:0000256" key="1">
    <source>
        <dbReference type="SAM" id="MobiDB-lite"/>
    </source>
</evidence>
<protein>
    <submittedName>
        <fullName evidence="2">Uncharacterized protein</fullName>
    </submittedName>
</protein>
<feature type="compositionally biased region" description="Basic and acidic residues" evidence="1">
    <location>
        <begin position="96"/>
        <end position="107"/>
    </location>
</feature>
<dbReference type="EMBL" id="CAMPGE010022515">
    <property type="protein sequence ID" value="CAI2380555.1"/>
    <property type="molecule type" value="Genomic_DNA"/>
</dbReference>
<accession>A0AAD2D5B4</accession>
<feature type="region of interest" description="Disordered" evidence="1">
    <location>
        <begin position="1"/>
        <end position="21"/>
    </location>
</feature>
<dbReference type="AlphaFoldDB" id="A0AAD2D5B4"/>
<evidence type="ECO:0000313" key="2">
    <source>
        <dbReference type="EMBL" id="CAI2380555.1"/>
    </source>
</evidence>
<evidence type="ECO:0000313" key="3">
    <source>
        <dbReference type="Proteomes" id="UP001295684"/>
    </source>
</evidence>
<organism evidence="2 3">
    <name type="scientific">Euplotes crassus</name>
    <dbReference type="NCBI Taxonomy" id="5936"/>
    <lineage>
        <taxon>Eukaryota</taxon>
        <taxon>Sar</taxon>
        <taxon>Alveolata</taxon>
        <taxon>Ciliophora</taxon>
        <taxon>Intramacronucleata</taxon>
        <taxon>Spirotrichea</taxon>
        <taxon>Hypotrichia</taxon>
        <taxon>Euplotida</taxon>
        <taxon>Euplotidae</taxon>
        <taxon>Moneuplotes</taxon>
    </lineage>
</organism>
<reference evidence="2" key="1">
    <citation type="submission" date="2023-07" db="EMBL/GenBank/DDBJ databases">
        <authorList>
            <consortium name="AG Swart"/>
            <person name="Singh M."/>
            <person name="Singh A."/>
            <person name="Seah K."/>
            <person name="Emmerich C."/>
        </authorList>
    </citation>
    <scope>NUCLEOTIDE SEQUENCE</scope>
    <source>
        <strain evidence="2">DP1</strain>
    </source>
</reference>
<feature type="compositionally biased region" description="Acidic residues" evidence="1">
    <location>
        <begin position="136"/>
        <end position="151"/>
    </location>
</feature>
<name>A0AAD2D5B4_EUPCR</name>
<gene>
    <name evidence="2" type="ORF">ECRASSUSDP1_LOCUS21991</name>
</gene>
<feature type="region of interest" description="Disordered" evidence="1">
    <location>
        <begin position="64"/>
        <end position="107"/>
    </location>
</feature>
<proteinExistence type="predicted"/>
<keyword evidence="3" id="KW-1185">Reference proteome</keyword>